<dbReference type="InterPro" id="IPR051693">
    <property type="entry name" value="UPF0046_metallophosphoest"/>
</dbReference>
<dbReference type="EMBL" id="RWJN01000333">
    <property type="protein sequence ID" value="TCD62954.1"/>
    <property type="molecule type" value="Genomic_DNA"/>
</dbReference>
<dbReference type="Proteomes" id="UP000292702">
    <property type="component" value="Unassembled WGS sequence"/>
</dbReference>
<sequence>MDSDIVMEDATGTMKSSTKPSTAVVYRDYNIGDPPPRPGPEWTRFVCISDTHSRTFAVPPGDVLLHGGDLTNTGTYAQLELTVHWLENLPHPKKIIIAGNHDIALHQRGDWYSANFQRWHQLGKENIDNIRELLTGSTAQQAGLVYLEDQKCEFQAKNAGRQWSVYGSPWSPWFHEWAFNYHRGDEAETRAAEIEKTDILLTHGPPFQILDRTLSGEQVGCEALMARLPSLRPRLHVFGHIHEDHGVVIHDWSSQDAAPSYDTGVATETASRDCTVFVNAANWPAGKKAWQPGGKRTPFGGGSFLPVIVDLLDDDPVMRSRGTS</sequence>
<comment type="caution">
    <text evidence="2">The sequence shown here is derived from an EMBL/GenBank/DDBJ whole genome shotgun (WGS) entry which is preliminary data.</text>
</comment>
<accession>A0A4R0RKV4</accession>
<dbReference type="GO" id="GO:0016787">
    <property type="term" value="F:hydrolase activity"/>
    <property type="evidence" value="ECO:0007669"/>
    <property type="project" value="InterPro"/>
</dbReference>
<dbReference type="SUPFAM" id="SSF56300">
    <property type="entry name" value="Metallo-dependent phosphatases"/>
    <property type="match status" value="1"/>
</dbReference>
<evidence type="ECO:0000259" key="1">
    <source>
        <dbReference type="Pfam" id="PF00149"/>
    </source>
</evidence>
<proteinExistence type="predicted"/>
<name>A0A4R0RKV4_9APHY</name>
<reference evidence="2 3" key="1">
    <citation type="submission" date="2018-11" db="EMBL/GenBank/DDBJ databases">
        <title>Genome assembly of Steccherinum ochraceum LE-BIN_3174, the white-rot fungus of the Steccherinaceae family (The Residual Polyporoid clade, Polyporales, Basidiomycota).</title>
        <authorList>
            <person name="Fedorova T.V."/>
            <person name="Glazunova O.A."/>
            <person name="Landesman E.O."/>
            <person name="Moiseenko K.V."/>
            <person name="Psurtseva N.V."/>
            <person name="Savinova O.S."/>
            <person name="Shakhova N.V."/>
            <person name="Tyazhelova T.V."/>
            <person name="Vasina D.V."/>
        </authorList>
    </citation>
    <scope>NUCLEOTIDE SEQUENCE [LARGE SCALE GENOMIC DNA]</scope>
    <source>
        <strain evidence="2 3">LE-BIN_3174</strain>
    </source>
</reference>
<protein>
    <recommendedName>
        <fullName evidence="1">Calcineurin-like phosphoesterase domain-containing protein</fullName>
    </recommendedName>
</protein>
<gene>
    <name evidence="2" type="ORF">EIP91_006185</name>
</gene>
<evidence type="ECO:0000313" key="3">
    <source>
        <dbReference type="Proteomes" id="UP000292702"/>
    </source>
</evidence>
<dbReference type="AlphaFoldDB" id="A0A4R0RKV4"/>
<dbReference type="CDD" id="cd07379">
    <property type="entry name" value="MPP_239FB"/>
    <property type="match status" value="1"/>
</dbReference>
<dbReference type="InterPro" id="IPR029052">
    <property type="entry name" value="Metallo-depent_PP-like"/>
</dbReference>
<dbReference type="InterPro" id="IPR004843">
    <property type="entry name" value="Calcineurin-like_PHP"/>
</dbReference>
<keyword evidence="3" id="KW-1185">Reference proteome</keyword>
<dbReference type="PANTHER" id="PTHR12905:SF0">
    <property type="entry name" value="CALCINEURIN-LIKE PHOSPHOESTERASE DOMAIN-CONTAINING PROTEIN"/>
    <property type="match status" value="1"/>
</dbReference>
<feature type="domain" description="Calcineurin-like phosphoesterase" evidence="1">
    <location>
        <begin position="44"/>
        <end position="243"/>
    </location>
</feature>
<dbReference type="Gene3D" id="3.60.21.10">
    <property type="match status" value="1"/>
</dbReference>
<evidence type="ECO:0000313" key="2">
    <source>
        <dbReference type="EMBL" id="TCD62954.1"/>
    </source>
</evidence>
<dbReference type="OrthoDB" id="630188at2759"/>
<organism evidence="2 3">
    <name type="scientific">Steccherinum ochraceum</name>
    <dbReference type="NCBI Taxonomy" id="92696"/>
    <lineage>
        <taxon>Eukaryota</taxon>
        <taxon>Fungi</taxon>
        <taxon>Dikarya</taxon>
        <taxon>Basidiomycota</taxon>
        <taxon>Agaricomycotina</taxon>
        <taxon>Agaricomycetes</taxon>
        <taxon>Polyporales</taxon>
        <taxon>Steccherinaceae</taxon>
        <taxon>Steccherinum</taxon>
    </lineage>
</organism>
<dbReference type="Pfam" id="PF00149">
    <property type="entry name" value="Metallophos"/>
    <property type="match status" value="1"/>
</dbReference>
<dbReference type="PANTHER" id="PTHR12905">
    <property type="entry name" value="METALLOPHOSPHOESTERASE"/>
    <property type="match status" value="1"/>
</dbReference>